<feature type="region of interest" description="Disordered" evidence="13">
    <location>
        <begin position="99"/>
        <end position="142"/>
    </location>
</feature>
<evidence type="ECO:0000256" key="7">
    <source>
        <dbReference type="ARBA" id="ARBA00022927"/>
    </source>
</evidence>
<keyword evidence="15" id="KW-1185">Reference proteome</keyword>
<feature type="transmembrane region" description="Helical" evidence="12">
    <location>
        <begin position="53"/>
        <end position="73"/>
    </location>
</feature>
<evidence type="ECO:0000256" key="3">
    <source>
        <dbReference type="ARBA" id="ARBA00017876"/>
    </source>
</evidence>
<dbReference type="PANTHER" id="PTHR34182">
    <property type="entry name" value="PROTEIN-EXPORT MEMBRANE PROTEIN SECG"/>
    <property type="match status" value="1"/>
</dbReference>
<dbReference type="AlphaFoldDB" id="A0A4S2GWN3"/>
<keyword evidence="4 12" id="KW-0813">Transport</keyword>
<dbReference type="Pfam" id="PF03840">
    <property type="entry name" value="SecG"/>
    <property type="match status" value="1"/>
</dbReference>
<dbReference type="RefSeq" id="WP_135997407.1">
    <property type="nucleotide sequence ID" value="NZ_CP071057.1"/>
</dbReference>
<keyword evidence="9 12" id="KW-0811">Translocation</keyword>
<dbReference type="InterPro" id="IPR004692">
    <property type="entry name" value="SecG"/>
</dbReference>
<comment type="caution">
    <text evidence="12">Lacks conserved residue(s) required for the propagation of feature annotation.</text>
</comment>
<dbReference type="GO" id="GO:0043952">
    <property type="term" value="P:protein transport by the Sec complex"/>
    <property type="evidence" value="ECO:0007669"/>
    <property type="project" value="TreeGrafter"/>
</dbReference>
<evidence type="ECO:0000256" key="12">
    <source>
        <dbReference type="RuleBase" id="RU365087"/>
    </source>
</evidence>
<evidence type="ECO:0000256" key="10">
    <source>
        <dbReference type="ARBA" id="ARBA00023136"/>
    </source>
</evidence>
<evidence type="ECO:0000313" key="14">
    <source>
        <dbReference type="EMBL" id="TGY87433.1"/>
    </source>
</evidence>
<sequence length="142" mass="14476">MTTVLLIVHLLVAAALVAVILMQRSEGGALGIGGGPGGMMSGRGAANLLTRTTMILGAVFVINSIFLAIVSGVDATGRSVFDEEQIEEGSDTIEGLFGDAFTQEGGELPAVPDGEAPTEEDTPAVPSEEPAEEPDSPEVPGR</sequence>
<dbReference type="GO" id="GO:0065002">
    <property type="term" value="P:intracellular protein transmembrane transport"/>
    <property type="evidence" value="ECO:0007669"/>
    <property type="project" value="TreeGrafter"/>
</dbReference>
<evidence type="ECO:0000256" key="5">
    <source>
        <dbReference type="ARBA" id="ARBA00022475"/>
    </source>
</evidence>
<dbReference type="NCBIfam" id="TIGR00810">
    <property type="entry name" value="secG"/>
    <property type="match status" value="1"/>
</dbReference>
<comment type="caution">
    <text evidence="14">The sequence shown here is derived from an EMBL/GenBank/DDBJ whole genome shotgun (WGS) entry which is preliminary data.</text>
</comment>
<keyword evidence="5 12" id="KW-1003">Cell membrane</keyword>
<evidence type="ECO:0000256" key="2">
    <source>
        <dbReference type="ARBA" id="ARBA00008445"/>
    </source>
</evidence>
<gene>
    <name evidence="14" type="primary">secG</name>
    <name evidence="14" type="ORF">E5163_15315</name>
</gene>
<evidence type="ECO:0000313" key="15">
    <source>
        <dbReference type="Proteomes" id="UP000308054"/>
    </source>
</evidence>
<name>A0A4S2GWN3_9PROT</name>
<dbReference type="GO" id="GO:0015450">
    <property type="term" value="F:protein-transporting ATPase activity"/>
    <property type="evidence" value="ECO:0007669"/>
    <property type="project" value="UniProtKB-UniRule"/>
</dbReference>
<keyword evidence="7 12" id="KW-0653">Protein transport</keyword>
<comment type="similarity">
    <text evidence="2 12">Belongs to the SecG family.</text>
</comment>
<keyword evidence="8 12" id="KW-1133">Transmembrane helix</keyword>
<dbReference type="EMBL" id="SRXW01000006">
    <property type="protein sequence ID" value="TGY87433.1"/>
    <property type="molecule type" value="Genomic_DNA"/>
</dbReference>
<organism evidence="14 15">
    <name type="scientific">Marinicauda algicola</name>
    <dbReference type="NCBI Taxonomy" id="2029849"/>
    <lineage>
        <taxon>Bacteria</taxon>
        <taxon>Pseudomonadati</taxon>
        <taxon>Pseudomonadota</taxon>
        <taxon>Alphaproteobacteria</taxon>
        <taxon>Maricaulales</taxon>
        <taxon>Maricaulaceae</taxon>
        <taxon>Marinicauda</taxon>
    </lineage>
</organism>
<dbReference type="OrthoDB" id="15619at2"/>
<evidence type="ECO:0000256" key="13">
    <source>
        <dbReference type="SAM" id="MobiDB-lite"/>
    </source>
</evidence>
<dbReference type="GO" id="GO:0005886">
    <property type="term" value="C:plasma membrane"/>
    <property type="evidence" value="ECO:0007669"/>
    <property type="project" value="UniProtKB-SubCell"/>
</dbReference>
<evidence type="ECO:0000256" key="6">
    <source>
        <dbReference type="ARBA" id="ARBA00022692"/>
    </source>
</evidence>
<comment type="subcellular location">
    <subcellularLocation>
        <location evidence="1 12">Cell membrane</location>
        <topology evidence="1 12">Multi-pass membrane protein</topology>
    </subcellularLocation>
</comment>
<dbReference type="Proteomes" id="UP000308054">
    <property type="component" value="Unassembled WGS sequence"/>
</dbReference>
<dbReference type="PRINTS" id="PR01651">
    <property type="entry name" value="SECGEXPORT"/>
</dbReference>
<comment type="function">
    <text evidence="11 12">Involved in protein export. Participates in an early event of protein translocation.</text>
</comment>
<accession>A0A4S2GWN3</accession>
<proteinExistence type="inferred from homology"/>
<evidence type="ECO:0000256" key="1">
    <source>
        <dbReference type="ARBA" id="ARBA00004651"/>
    </source>
</evidence>
<dbReference type="PANTHER" id="PTHR34182:SF1">
    <property type="entry name" value="PROTEIN-EXPORT MEMBRANE PROTEIN SECG"/>
    <property type="match status" value="1"/>
</dbReference>
<keyword evidence="10 12" id="KW-0472">Membrane</keyword>
<evidence type="ECO:0000256" key="8">
    <source>
        <dbReference type="ARBA" id="ARBA00022989"/>
    </source>
</evidence>
<dbReference type="GO" id="GO:0009306">
    <property type="term" value="P:protein secretion"/>
    <property type="evidence" value="ECO:0007669"/>
    <property type="project" value="UniProtKB-UniRule"/>
</dbReference>
<reference evidence="14 15" key="1">
    <citation type="journal article" date="2017" name="Int. J. Syst. Evol. Microbiol.">
        <title>Marinicauda algicola sp. nov., isolated from a marine red alga Rhodosorus marinus.</title>
        <authorList>
            <person name="Jeong S.E."/>
            <person name="Jeon S.H."/>
            <person name="Chun B.H."/>
            <person name="Kim D.W."/>
            <person name="Jeon C.O."/>
        </authorList>
    </citation>
    <scope>NUCLEOTIDE SEQUENCE [LARGE SCALE GENOMIC DNA]</scope>
    <source>
        <strain evidence="14 15">JCM 31718</strain>
    </source>
</reference>
<evidence type="ECO:0000256" key="9">
    <source>
        <dbReference type="ARBA" id="ARBA00023010"/>
    </source>
</evidence>
<evidence type="ECO:0000256" key="4">
    <source>
        <dbReference type="ARBA" id="ARBA00022448"/>
    </source>
</evidence>
<evidence type="ECO:0000256" key="11">
    <source>
        <dbReference type="ARBA" id="ARBA00025182"/>
    </source>
</evidence>
<keyword evidence="6 12" id="KW-0812">Transmembrane</keyword>
<protein>
    <recommendedName>
        <fullName evidence="3 12">Protein-export membrane protein SecG</fullName>
    </recommendedName>
</protein>